<name>A0A8H2X1S6_9AGAM</name>
<accession>A0A8H2X1S6</accession>
<dbReference type="AlphaFoldDB" id="A0A8H2X1S6"/>
<dbReference type="EMBL" id="CAJMWY010000064">
    <property type="protein sequence ID" value="CAE6413985.1"/>
    <property type="molecule type" value="Genomic_DNA"/>
</dbReference>
<evidence type="ECO:0000313" key="3">
    <source>
        <dbReference type="EMBL" id="CAE6413985.1"/>
    </source>
</evidence>
<dbReference type="Proteomes" id="UP000663861">
    <property type="component" value="Unassembled WGS sequence"/>
</dbReference>
<feature type="coiled-coil region" evidence="1">
    <location>
        <begin position="207"/>
        <end position="258"/>
    </location>
</feature>
<feature type="region of interest" description="Disordered" evidence="2">
    <location>
        <begin position="1"/>
        <end position="26"/>
    </location>
</feature>
<protein>
    <submittedName>
        <fullName evidence="3">Uncharacterized protein</fullName>
    </submittedName>
</protein>
<feature type="compositionally biased region" description="Low complexity" evidence="2">
    <location>
        <begin position="9"/>
        <end position="26"/>
    </location>
</feature>
<feature type="region of interest" description="Disordered" evidence="2">
    <location>
        <begin position="116"/>
        <end position="207"/>
    </location>
</feature>
<reference evidence="3" key="1">
    <citation type="submission" date="2021-01" db="EMBL/GenBank/DDBJ databases">
        <authorList>
            <person name="Kaushik A."/>
        </authorList>
    </citation>
    <scope>NUCLEOTIDE SEQUENCE</scope>
    <source>
        <strain evidence="3">AG4-RS23</strain>
    </source>
</reference>
<feature type="compositionally biased region" description="Polar residues" evidence="2">
    <location>
        <begin position="143"/>
        <end position="153"/>
    </location>
</feature>
<organism evidence="3 4">
    <name type="scientific">Rhizoctonia solani</name>
    <dbReference type="NCBI Taxonomy" id="456999"/>
    <lineage>
        <taxon>Eukaryota</taxon>
        <taxon>Fungi</taxon>
        <taxon>Dikarya</taxon>
        <taxon>Basidiomycota</taxon>
        <taxon>Agaricomycotina</taxon>
        <taxon>Agaricomycetes</taxon>
        <taxon>Cantharellales</taxon>
        <taxon>Ceratobasidiaceae</taxon>
        <taxon>Rhizoctonia</taxon>
    </lineage>
</organism>
<comment type="caution">
    <text evidence="3">The sequence shown here is derived from an EMBL/GenBank/DDBJ whole genome shotgun (WGS) entry which is preliminary data.</text>
</comment>
<evidence type="ECO:0000256" key="1">
    <source>
        <dbReference type="SAM" id="Coils"/>
    </source>
</evidence>
<feature type="compositionally biased region" description="Low complexity" evidence="2">
    <location>
        <begin position="181"/>
        <end position="191"/>
    </location>
</feature>
<keyword evidence="1" id="KW-0175">Coiled coil</keyword>
<evidence type="ECO:0000313" key="4">
    <source>
        <dbReference type="Proteomes" id="UP000663861"/>
    </source>
</evidence>
<gene>
    <name evidence="3" type="ORF">RDB_LOCUS5064</name>
</gene>
<evidence type="ECO:0000256" key="2">
    <source>
        <dbReference type="SAM" id="MobiDB-lite"/>
    </source>
</evidence>
<feature type="compositionally biased region" description="Polar residues" evidence="2">
    <location>
        <begin position="121"/>
        <end position="135"/>
    </location>
</feature>
<proteinExistence type="predicted"/>
<sequence>MPAIRQHEASVSSSATSNGASHSSKSNGIGAKNVWFYMTGAKTPTRPHDDEIYRYFEADNLRQRTGVTYQRPQDPRIRCVVCLLEKDKWQTWHNRAGPIAKILRQHLDGRHAIVCTDDTGDQSAEPQPSAKPTSSKMKDKSEPSTSSGKSTPAENPHAPVEAPRPGRPKSVGQPPSPKFPTPSSSEESNPSKQVEISKPRPRAPKSVEMLRAELDRVKAEFEQVKADRDREARERRLLKEEVRRLKDAERARDEELLKVSNLLSSSLQALVKKQPKS</sequence>